<comment type="caution">
    <text evidence="8">The sequence shown here is derived from an EMBL/GenBank/DDBJ whole genome shotgun (WGS) entry which is preliminary data.</text>
</comment>
<sequence length="322" mass="33870">MTNPPMPDPSSMRGAVDLSSLASRRSAPQPPAAGGAAGAADGGAAAAPAASLVVDATDQSFGQVVELSRRVPVVVDLWAEWCAPCTQLTPVLEKLVAEYAGRVVLAKVDVDHNPQLAQAFQAQSIPTVAAVVGGQPVPLFTGAQPEQVVREVFEQLLQLAAQNGVNGRIDVGDVPDEAEEPAEEPLPEHVQQAYDAIERGDYDAAAAAYRTALAKQPSDAEAKAGLAQVGLLARLKDRGIEEIRQAAASGPDDVDAQLAVADLDCSGGHVDDAFDRLLTLFPKLAPADRDRVRERLLELFEVVGIDDPRVGAARRRLASLLY</sequence>
<dbReference type="InterPro" id="IPR036249">
    <property type="entry name" value="Thioredoxin-like_sf"/>
</dbReference>
<feature type="domain" description="Thioredoxin" evidence="7">
    <location>
        <begin position="41"/>
        <end position="158"/>
    </location>
</feature>
<evidence type="ECO:0000256" key="4">
    <source>
        <dbReference type="ARBA" id="ARBA00023157"/>
    </source>
</evidence>
<dbReference type="Proteomes" id="UP001144396">
    <property type="component" value="Unassembled WGS sequence"/>
</dbReference>
<dbReference type="InterPro" id="IPR017937">
    <property type="entry name" value="Thioredoxin_CS"/>
</dbReference>
<name>A0A9W6FSY2_9MICO</name>
<dbReference type="Gene3D" id="3.40.30.10">
    <property type="entry name" value="Glutaredoxin"/>
    <property type="match status" value="1"/>
</dbReference>
<dbReference type="AlphaFoldDB" id="A0A9W6FSY2"/>
<evidence type="ECO:0000313" key="8">
    <source>
        <dbReference type="EMBL" id="GLI28683.1"/>
    </source>
</evidence>
<keyword evidence="5" id="KW-0676">Redox-active center</keyword>
<proteinExistence type="inferred from homology"/>
<accession>A0A9W6FSY2</accession>
<feature type="compositionally biased region" description="Low complexity" evidence="6">
    <location>
        <begin position="15"/>
        <end position="34"/>
    </location>
</feature>
<dbReference type="PANTHER" id="PTHR45663:SF11">
    <property type="entry name" value="GEO12009P1"/>
    <property type="match status" value="1"/>
</dbReference>
<dbReference type="GO" id="GO:0015035">
    <property type="term" value="F:protein-disulfide reductase activity"/>
    <property type="evidence" value="ECO:0007669"/>
    <property type="project" value="TreeGrafter"/>
</dbReference>
<comment type="similarity">
    <text evidence="1">Belongs to the thioredoxin family.</text>
</comment>
<evidence type="ECO:0000256" key="6">
    <source>
        <dbReference type="SAM" id="MobiDB-lite"/>
    </source>
</evidence>
<keyword evidence="2" id="KW-0813">Transport</keyword>
<dbReference type="InterPro" id="IPR013766">
    <property type="entry name" value="Thioredoxin_domain"/>
</dbReference>
<dbReference type="InterPro" id="IPR011990">
    <property type="entry name" value="TPR-like_helical_dom_sf"/>
</dbReference>
<reference evidence="8" key="1">
    <citation type="submission" date="2022-12" db="EMBL/GenBank/DDBJ databases">
        <title>Reference genome sequencing for broad-spectrum identification of bacterial and archaeal isolates by mass spectrometry.</title>
        <authorList>
            <person name="Sekiguchi Y."/>
            <person name="Tourlousse D.M."/>
        </authorList>
    </citation>
    <scope>NUCLEOTIDE SEQUENCE</scope>
    <source>
        <strain evidence="8">14</strain>
    </source>
</reference>
<keyword evidence="4" id="KW-1015">Disulfide bond</keyword>
<dbReference type="GO" id="GO:0005737">
    <property type="term" value="C:cytoplasm"/>
    <property type="evidence" value="ECO:0007669"/>
    <property type="project" value="TreeGrafter"/>
</dbReference>
<evidence type="ECO:0000256" key="2">
    <source>
        <dbReference type="ARBA" id="ARBA00022448"/>
    </source>
</evidence>
<dbReference type="PANTHER" id="PTHR45663">
    <property type="entry name" value="GEO12009P1"/>
    <property type="match status" value="1"/>
</dbReference>
<dbReference type="Pfam" id="PF14561">
    <property type="entry name" value="TPR_20"/>
    <property type="match status" value="1"/>
</dbReference>
<dbReference type="SUPFAM" id="SSF48452">
    <property type="entry name" value="TPR-like"/>
    <property type="match status" value="1"/>
</dbReference>
<evidence type="ECO:0000256" key="1">
    <source>
        <dbReference type="ARBA" id="ARBA00008987"/>
    </source>
</evidence>
<dbReference type="PROSITE" id="PS51352">
    <property type="entry name" value="THIOREDOXIN_2"/>
    <property type="match status" value="1"/>
</dbReference>
<protein>
    <submittedName>
        <fullName evidence="8">Co-chaperone YbbN</fullName>
    </submittedName>
</protein>
<evidence type="ECO:0000256" key="5">
    <source>
        <dbReference type="ARBA" id="ARBA00023284"/>
    </source>
</evidence>
<dbReference type="Pfam" id="PF00085">
    <property type="entry name" value="Thioredoxin"/>
    <property type="match status" value="1"/>
</dbReference>
<dbReference type="PROSITE" id="PS00194">
    <property type="entry name" value="THIOREDOXIN_1"/>
    <property type="match status" value="1"/>
</dbReference>
<evidence type="ECO:0000259" key="7">
    <source>
        <dbReference type="PROSITE" id="PS51352"/>
    </source>
</evidence>
<dbReference type="GO" id="GO:0006950">
    <property type="term" value="P:response to stress"/>
    <property type="evidence" value="ECO:0007669"/>
    <property type="project" value="UniProtKB-ARBA"/>
</dbReference>
<dbReference type="SUPFAM" id="SSF52833">
    <property type="entry name" value="Thioredoxin-like"/>
    <property type="match status" value="1"/>
</dbReference>
<gene>
    <name evidence="8" type="ORF">ARHIZOSPH14_29250</name>
</gene>
<organism evidence="8 9">
    <name type="scientific">Agromyces rhizosphaerae</name>
    <dbReference type="NCBI Taxonomy" id="88374"/>
    <lineage>
        <taxon>Bacteria</taxon>
        <taxon>Bacillati</taxon>
        <taxon>Actinomycetota</taxon>
        <taxon>Actinomycetes</taxon>
        <taxon>Micrococcales</taxon>
        <taxon>Microbacteriaceae</taxon>
        <taxon>Agromyces</taxon>
    </lineage>
</organism>
<dbReference type="Gene3D" id="1.25.40.10">
    <property type="entry name" value="Tetratricopeptide repeat domain"/>
    <property type="match status" value="1"/>
</dbReference>
<keyword evidence="3" id="KW-0249">Electron transport</keyword>
<keyword evidence="9" id="KW-1185">Reference proteome</keyword>
<feature type="region of interest" description="Disordered" evidence="6">
    <location>
        <begin position="1"/>
        <end position="40"/>
    </location>
</feature>
<evidence type="ECO:0000313" key="9">
    <source>
        <dbReference type="Proteomes" id="UP001144396"/>
    </source>
</evidence>
<dbReference type="CDD" id="cd02956">
    <property type="entry name" value="ybbN"/>
    <property type="match status" value="1"/>
</dbReference>
<dbReference type="EMBL" id="BSDP01000001">
    <property type="protein sequence ID" value="GLI28683.1"/>
    <property type="molecule type" value="Genomic_DNA"/>
</dbReference>
<evidence type="ECO:0000256" key="3">
    <source>
        <dbReference type="ARBA" id="ARBA00022982"/>
    </source>
</evidence>